<dbReference type="InterPro" id="IPR001845">
    <property type="entry name" value="HTH_ArsR_DNA-bd_dom"/>
</dbReference>
<dbReference type="PROSITE" id="PS50987">
    <property type="entry name" value="HTH_ARSR_2"/>
    <property type="match status" value="1"/>
</dbReference>
<evidence type="ECO:0000256" key="1">
    <source>
        <dbReference type="ARBA" id="ARBA00023015"/>
    </source>
</evidence>
<name>A0A0K2SGD0_LIMPI</name>
<dbReference type="GO" id="GO:0003677">
    <property type="term" value="F:DNA binding"/>
    <property type="evidence" value="ECO:0007669"/>
    <property type="project" value="UniProtKB-KW"/>
</dbReference>
<dbReference type="RefSeq" id="WP_082725644.1">
    <property type="nucleotide sequence ID" value="NZ_AP014924.1"/>
</dbReference>
<feature type="domain" description="HTH arsR-type" evidence="5">
    <location>
        <begin position="1"/>
        <end position="89"/>
    </location>
</feature>
<organism evidence="6 7">
    <name type="scientific">Limnochorda pilosa</name>
    <dbReference type="NCBI Taxonomy" id="1555112"/>
    <lineage>
        <taxon>Bacteria</taxon>
        <taxon>Bacillati</taxon>
        <taxon>Bacillota</taxon>
        <taxon>Limnochordia</taxon>
        <taxon>Limnochordales</taxon>
        <taxon>Limnochordaceae</taxon>
        <taxon>Limnochorda</taxon>
    </lineage>
</organism>
<reference evidence="7" key="1">
    <citation type="submission" date="2015-07" db="EMBL/GenBank/DDBJ databases">
        <title>Complete genome sequence and phylogenetic analysis of Limnochorda pilosa.</title>
        <authorList>
            <person name="Watanabe M."/>
            <person name="Kojima H."/>
            <person name="Fukui M."/>
        </authorList>
    </citation>
    <scope>NUCLEOTIDE SEQUENCE [LARGE SCALE GENOMIC DNA]</scope>
    <source>
        <strain evidence="7">HC45</strain>
    </source>
</reference>
<reference evidence="7" key="2">
    <citation type="journal article" date="2016" name="Int. J. Syst. Evol. Microbiol.">
        <title>Complete genome sequence and cell structure of Limnochorda pilosa, a Gram-negative spore-former within the phylum Firmicutes.</title>
        <authorList>
            <person name="Watanabe M."/>
            <person name="Kojima H."/>
            <person name="Fukui M."/>
        </authorList>
    </citation>
    <scope>NUCLEOTIDE SEQUENCE [LARGE SCALE GENOMIC DNA]</scope>
    <source>
        <strain evidence="7">HC45</strain>
    </source>
</reference>
<evidence type="ECO:0000256" key="4">
    <source>
        <dbReference type="SAM" id="MobiDB-lite"/>
    </source>
</evidence>
<sequence length="117" mass="12634">MSLSDVFKALSDPSRRQILRMLTQGDLPAGEIAAAFTISKPSVSHHLAVLKQAGLVEDRRSGQQVIYSLNTTVFDEVVGWVMDFAQSGRGDDRVGRQGRGTSEQAGRGDGFGAERRG</sequence>
<dbReference type="SMART" id="SM00418">
    <property type="entry name" value="HTH_ARSR"/>
    <property type="match status" value="1"/>
</dbReference>
<dbReference type="KEGG" id="lpil:LIP_0052"/>
<dbReference type="OrthoDB" id="9799175at2"/>
<dbReference type="CDD" id="cd00090">
    <property type="entry name" value="HTH_ARSR"/>
    <property type="match status" value="1"/>
</dbReference>
<dbReference type="InterPro" id="IPR011991">
    <property type="entry name" value="ArsR-like_HTH"/>
</dbReference>
<dbReference type="PRINTS" id="PR00778">
    <property type="entry name" value="HTHARSR"/>
</dbReference>
<evidence type="ECO:0000313" key="7">
    <source>
        <dbReference type="Proteomes" id="UP000065807"/>
    </source>
</evidence>
<keyword evidence="7" id="KW-1185">Reference proteome</keyword>
<dbReference type="NCBIfam" id="NF033789">
    <property type="entry name" value="repress_SdpR"/>
    <property type="match status" value="1"/>
</dbReference>
<feature type="region of interest" description="Disordered" evidence="4">
    <location>
        <begin position="87"/>
        <end position="117"/>
    </location>
</feature>
<evidence type="ECO:0000256" key="2">
    <source>
        <dbReference type="ARBA" id="ARBA00023125"/>
    </source>
</evidence>
<evidence type="ECO:0000259" key="5">
    <source>
        <dbReference type="PROSITE" id="PS50987"/>
    </source>
</evidence>
<dbReference type="InterPro" id="IPR036388">
    <property type="entry name" value="WH-like_DNA-bd_sf"/>
</dbReference>
<dbReference type="AlphaFoldDB" id="A0A0K2SGD0"/>
<accession>A0A0K2SGD0</accession>
<evidence type="ECO:0000256" key="3">
    <source>
        <dbReference type="ARBA" id="ARBA00023163"/>
    </source>
</evidence>
<keyword evidence="1" id="KW-0805">Transcription regulation</keyword>
<gene>
    <name evidence="6" type="ORF">LIP_0052</name>
</gene>
<dbReference type="Proteomes" id="UP000065807">
    <property type="component" value="Chromosome"/>
</dbReference>
<dbReference type="PANTHER" id="PTHR33154">
    <property type="entry name" value="TRANSCRIPTIONAL REGULATOR, ARSR FAMILY"/>
    <property type="match status" value="1"/>
</dbReference>
<dbReference type="InterPro" id="IPR051081">
    <property type="entry name" value="HTH_MetalResp_TranReg"/>
</dbReference>
<keyword evidence="3" id="KW-0804">Transcription</keyword>
<protein>
    <submittedName>
        <fullName evidence="6">ArsR family transcriptional regulator</fullName>
    </submittedName>
</protein>
<dbReference type="InterPro" id="IPR036390">
    <property type="entry name" value="WH_DNA-bd_sf"/>
</dbReference>
<dbReference type="GO" id="GO:0003700">
    <property type="term" value="F:DNA-binding transcription factor activity"/>
    <property type="evidence" value="ECO:0007669"/>
    <property type="project" value="InterPro"/>
</dbReference>
<dbReference type="PANTHER" id="PTHR33154:SF33">
    <property type="entry name" value="TRANSCRIPTIONAL REPRESSOR SDPR"/>
    <property type="match status" value="1"/>
</dbReference>
<evidence type="ECO:0000313" key="6">
    <source>
        <dbReference type="EMBL" id="BAS25909.1"/>
    </source>
</evidence>
<proteinExistence type="predicted"/>
<dbReference type="Pfam" id="PF01022">
    <property type="entry name" value="HTH_5"/>
    <property type="match status" value="1"/>
</dbReference>
<dbReference type="Gene3D" id="1.10.10.10">
    <property type="entry name" value="Winged helix-like DNA-binding domain superfamily/Winged helix DNA-binding domain"/>
    <property type="match status" value="1"/>
</dbReference>
<dbReference type="EMBL" id="AP014924">
    <property type="protein sequence ID" value="BAS25909.1"/>
    <property type="molecule type" value="Genomic_DNA"/>
</dbReference>
<dbReference type="SUPFAM" id="SSF46785">
    <property type="entry name" value="Winged helix' DNA-binding domain"/>
    <property type="match status" value="1"/>
</dbReference>
<dbReference type="NCBIfam" id="NF033788">
    <property type="entry name" value="HTH_metalloreg"/>
    <property type="match status" value="1"/>
</dbReference>
<dbReference type="STRING" id="1555112.LIP_0052"/>
<dbReference type="InterPro" id="IPR047796">
    <property type="entry name" value="SdpR-like_repress"/>
</dbReference>
<keyword evidence="2" id="KW-0238">DNA-binding</keyword>